<reference evidence="1" key="1">
    <citation type="submission" date="2019-08" db="EMBL/GenBank/DDBJ databases">
        <authorList>
            <person name="Kucharzyk K."/>
            <person name="Murdoch R.W."/>
            <person name="Higgins S."/>
            <person name="Loffler F."/>
        </authorList>
    </citation>
    <scope>NUCLEOTIDE SEQUENCE</scope>
</reference>
<comment type="caution">
    <text evidence="1">The sequence shown here is derived from an EMBL/GenBank/DDBJ whole genome shotgun (WGS) entry which is preliminary data.</text>
</comment>
<dbReference type="AlphaFoldDB" id="A0A644VK31"/>
<dbReference type="InterPro" id="IPR007358">
    <property type="entry name" value="Nucleoid_associated_NdpA"/>
</dbReference>
<evidence type="ECO:0000313" key="1">
    <source>
        <dbReference type="EMBL" id="MPL91671.1"/>
    </source>
</evidence>
<gene>
    <name evidence="1" type="ORF">SDC9_37747</name>
</gene>
<name>A0A644VK31_9ZZZZ</name>
<sequence>MIVSKYVIHVLDANSKIILNDFEGKNNFSTEKFIQRQVKKIMKHDFLRKAKFNDYENNLIRKCSDILSEDKDNFLSTSKEVASYFYEVMVNKGELESCDLLVASILIKDISYVAILKLDYKKLHNHMIEFKDEKFNIQMIENEIAIQNTSIQQAVIIPINNLEAEYDLYVLDINAEREGRTSTFIKEFLDAEKVEDEAYLTKEFIRLTNIWINNGIPDILDAEEIRRFRNDILKHNNVMDLEKFSKEVLDYEQDEQFKRFCESYGCDKDFTINHNVVDKKLSKRKIQTLSGFEISARLENFEDRSKFKIERNANGLYDVIIKNVDYLYDK</sequence>
<accession>A0A644VK31</accession>
<proteinExistence type="predicted"/>
<evidence type="ECO:0008006" key="2">
    <source>
        <dbReference type="Google" id="ProtNLM"/>
    </source>
</evidence>
<dbReference type="GO" id="GO:0009295">
    <property type="term" value="C:nucleoid"/>
    <property type="evidence" value="ECO:0007669"/>
    <property type="project" value="InterPro"/>
</dbReference>
<dbReference type="Pfam" id="PF04245">
    <property type="entry name" value="NA37"/>
    <property type="match status" value="1"/>
</dbReference>
<organism evidence="1">
    <name type="scientific">bioreactor metagenome</name>
    <dbReference type="NCBI Taxonomy" id="1076179"/>
    <lineage>
        <taxon>unclassified sequences</taxon>
        <taxon>metagenomes</taxon>
        <taxon>ecological metagenomes</taxon>
    </lineage>
</organism>
<protein>
    <recommendedName>
        <fullName evidence="2">Nucleoid-associated protein YejK</fullName>
    </recommendedName>
</protein>
<dbReference type="EMBL" id="VSSQ01000336">
    <property type="protein sequence ID" value="MPL91671.1"/>
    <property type="molecule type" value="Genomic_DNA"/>
</dbReference>